<gene>
    <name evidence="1" type="ORF">R3P38DRAFT_278137</name>
</gene>
<comment type="caution">
    <text evidence="1">The sequence shown here is derived from an EMBL/GenBank/DDBJ whole genome shotgun (WGS) entry which is preliminary data.</text>
</comment>
<evidence type="ECO:0000313" key="1">
    <source>
        <dbReference type="EMBL" id="KAK6988538.1"/>
    </source>
</evidence>
<organism evidence="1 2">
    <name type="scientific">Favolaschia claudopus</name>
    <dbReference type="NCBI Taxonomy" id="2862362"/>
    <lineage>
        <taxon>Eukaryota</taxon>
        <taxon>Fungi</taxon>
        <taxon>Dikarya</taxon>
        <taxon>Basidiomycota</taxon>
        <taxon>Agaricomycotina</taxon>
        <taxon>Agaricomycetes</taxon>
        <taxon>Agaricomycetidae</taxon>
        <taxon>Agaricales</taxon>
        <taxon>Marasmiineae</taxon>
        <taxon>Mycenaceae</taxon>
        <taxon>Favolaschia</taxon>
    </lineage>
</organism>
<keyword evidence="2" id="KW-1185">Reference proteome</keyword>
<name>A0AAV9ZPY3_9AGAR</name>
<sequence length="59" mass="6467">MSHTANRESGVGDHGDVGIKTFVDQHECVQKCVALNLEALKTLENEGHAEEEEEEEESG</sequence>
<dbReference type="Gene3D" id="3.20.200.10">
    <property type="entry name" value="MHCK/EF2 kinase"/>
    <property type="match status" value="1"/>
</dbReference>
<proteinExistence type="predicted"/>
<evidence type="ECO:0008006" key="3">
    <source>
        <dbReference type="Google" id="ProtNLM"/>
    </source>
</evidence>
<evidence type="ECO:0000313" key="2">
    <source>
        <dbReference type="Proteomes" id="UP001362999"/>
    </source>
</evidence>
<dbReference type="SUPFAM" id="SSF56112">
    <property type="entry name" value="Protein kinase-like (PK-like)"/>
    <property type="match status" value="1"/>
</dbReference>
<reference evidence="1 2" key="1">
    <citation type="journal article" date="2024" name="J Genomics">
        <title>Draft genome sequencing and assembly of Favolaschia claudopus CIRM-BRFM 2984 isolated from oak limbs.</title>
        <authorList>
            <person name="Navarro D."/>
            <person name="Drula E."/>
            <person name="Chaduli D."/>
            <person name="Cazenave R."/>
            <person name="Ahrendt S."/>
            <person name="Wang J."/>
            <person name="Lipzen A."/>
            <person name="Daum C."/>
            <person name="Barry K."/>
            <person name="Grigoriev I.V."/>
            <person name="Favel A."/>
            <person name="Rosso M.N."/>
            <person name="Martin F."/>
        </authorList>
    </citation>
    <scope>NUCLEOTIDE SEQUENCE [LARGE SCALE GENOMIC DNA]</scope>
    <source>
        <strain evidence="1 2">CIRM-BRFM 2984</strain>
    </source>
</reference>
<dbReference type="EMBL" id="JAWWNJ010000122">
    <property type="protein sequence ID" value="KAK6988538.1"/>
    <property type="molecule type" value="Genomic_DNA"/>
</dbReference>
<accession>A0AAV9ZPY3</accession>
<dbReference type="InterPro" id="IPR011009">
    <property type="entry name" value="Kinase-like_dom_sf"/>
</dbReference>
<dbReference type="AlphaFoldDB" id="A0AAV9ZPY3"/>
<dbReference type="Proteomes" id="UP001362999">
    <property type="component" value="Unassembled WGS sequence"/>
</dbReference>
<protein>
    <recommendedName>
        <fullName evidence="3">Alpha-type protein kinase domain-containing protein</fullName>
    </recommendedName>
</protein>